<dbReference type="RefSeq" id="WP_125325648.1">
    <property type="nucleotide sequence ID" value="NZ_CP034328.1"/>
</dbReference>
<dbReference type="KEGG" id="taw:EI545_11735"/>
<dbReference type="Proteomes" id="UP000282002">
    <property type="component" value="Chromosome"/>
</dbReference>
<dbReference type="OrthoDB" id="7644589at2"/>
<keyword evidence="2" id="KW-1185">Reference proteome</keyword>
<sequence length="113" mass="12612">MTRRTETTKVITLADLLLRHHLGQMRQAAERLDRSRAQMAAIDKAADPADLPEVVAARVDCDYRRWADARKSELNLVLARQTAEVLAARAEAEVAFGRVQALRGIAARLHGKR</sequence>
<organism evidence="1 2">
    <name type="scientific">Tabrizicola piscis</name>
    <dbReference type="NCBI Taxonomy" id="2494374"/>
    <lineage>
        <taxon>Bacteria</taxon>
        <taxon>Pseudomonadati</taxon>
        <taxon>Pseudomonadota</taxon>
        <taxon>Alphaproteobacteria</taxon>
        <taxon>Rhodobacterales</taxon>
        <taxon>Paracoccaceae</taxon>
        <taxon>Tabrizicola</taxon>
    </lineage>
</organism>
<proteinExistence type="predicted"/>
<reference evidence="1 2" key="1">
    <citation type="submission" date="2018-12" db="EMBL/GenBank/DDBJ databases">
        <title>Complete genome sequencing of Tabrizicola sp. K13M18.</title>
        <authorList>
            <person name="Bae J.-W."/>
        </authorList>
    </citation>
    <scope>NUCLEOTIDE SEQUENCE [LARGE SCALE GENOMIC DNA]</scope>
    <source>
        <strain evidence="1 2">K13M18</strain>
    </source>
</reference>
<accession>A0A3S8U796</accession>
<gene>
    <name evidence="1" type="ORF">EI545_11735</name>
</gene>
<dbReference type="AlphaFoldDB" id="A0A3S8U796"/>
<evidence type="ECO:0000313" key="2">
    <source>
        <dbReference type="Proteomes" id="UP000282002"/>
    </source>
</evidence>
<dbReference type="EMBL" id="CP034328">
    <property type="protein sequence ID" value="AZL59453.1"/>
    <property type="molecule type" value="Genomic_DNA"/>
</dbReference>
<protein>
    <recommendedName>
        <fullName evidence="3">Flagellar export protein FliJ</fullName>
    </recommendedName>
</protein>
<evidence type="ECO:0008006" key="3">
    <source>
        <dbReference type="Google" id="ProtNLM"/>
    </source>
</evidence>
<evidence type="ECO:0000313" key="1">
    <source>
        <dbReference type="EMBL" id="AZL59453.1"/>
    </source>
</evidence>
<name>A0A3S8U796_9RHOB</name>